<organism evidence="1">
    <name type="scientific">Culex pipiens</name>
    <name type="common">House mosquito</name>
    <dbReference type="NCBI Taxonomy" id="7175"/>
    <lineage>
        <taxon>Eukaryota</taxon>
        <taxon>Metazoa</taxon>
        <taxon>Ecdysozoa</taxon>
        <taxon>Arthropoda</taxon>
        <taxon>Hexapoda</taxon>
        <taxon>Insecta</taxon>
        <taxon>Pterygota</taxon>
        <taxon>Neoptera</taxon>
        <taxon>Endopterygota</taxon>
        <taxon>Diptera</taxon>
        <taxon>Nematocera</taxon>
        <taxon>Culicoidea</taxon>
        <taxon>Culicidae</taxon>
        <taxon>Culicinae</taxon>
        <taxon>Culicini</taxon>
        <taxon>Culex</taxon>
        <taxon>Culex</taxon>
    </lineage>
</organism>
<accession>A0A8D8FC56</accession>
<proteinExistence type="predicted"/>
<dbReference type="AlphaFoldDB" id="A0A8D8FC56"/>
<evidence type="ECO:0000313" key="1">
    <source>
        <dbReference type="EMBL" id="CAG6467187.1"/>
    </source>
</evidence>
<dbReference type="EMBL" id="HBUE01057665">
    <property type="protein sequence ID" value="CAG6467187.1"/>
    <property type="molecule type" value="Transcribed_RNA"/>
</dbReference>
<protein>
    <submittedName>
        <fullName evidence="1">(northern house mosquito) hypothetical protein</fullName>
    </submittedName>
</protein>
<sequence length="189" mass="21463">MIICLVWLLQAKTKSINQASLHRAVHAVHLYLGFALRLLCSVYTRTRLSRAEGILVQRTSTPRQSRLVASVVCLALTQGMNPAYEPRCFTRYEPRYVPWYALAVQTGFSITARWVHASGECQTHNRGDEPRLSWCAGTMNQNTNTQWVQACTEAREPNPRCALALAHGKLGFQEDLKVMCIRYEVKKKP</sequence>
<reference evidence="1" key="1">
    <citation type="submission" date="2021-05" db="EMBL/GenBank/DDBJ databases">
        <authorList>
            <person name="Alioto T."/>
            <person name="Alioto T."/>
            <person name="Gomez Garrido J."/>
        </authorList>
    </citation>
    <scope>NUCLEOTIDE SEQUENCE</scope>
</reference>
<name>A0A8D8FC56_CULPI</name>